<feature type="coiled-coil region" evidence="3">
    <location>
        <begin position="164"/>
        <end position="201"/>
    </location>
</feature>
<comment type="caution">
    <text evidence="5">The sequence shown here is derived from an EMBL/GenBank/DDBJ whole genome shotgun (WGS) entry which is preliminary data.</text>
</comment>
<dbReference type="PANTHER" id="PTHR12499">
    <property type="entry name" value="OPTIC ATROPHY 3 PROTEIN OPA3"/>
    <property type="match status" value="1"/>
</dbReference>
<evidence type="ECO:0000256" key="3">
    <source>
        <dbReference type="SAM" id="Coils"/>
    </source>
</evidence>
<evidence type="ECO:0000256" key="1">
    <source>
        <dbReference type="ARBA" id="ARBA00007584"/>
    </source>
</evidence>
<accession>A0AA38VPK2</accession>
<dbReference type="GO" id="GO:0019216">
    <property type="term" value="P:regulation of lipid metabolic process"/>
    <property type="evidence" value="ECO:0007669"/>
    <property type="project" value="TreeGrafter"/>
</dbReference>
<dbReference type="Proteomes" id="UP001174691">
    <property type="component" value="Unassembled WGS sequence"/>
</dbReference>
<dbReference type="PANTHER" id="PTHR12499:SF0">
    <property type="entry name" value="OPTIC ATROPHY 3 PROTEIN"/>
    <property type="match status" value="1"/>
</dbReference>
<proteinExistence type="inferred from homology"/>
<evidence type="ECO:0000256" key="4">
    <source>
        <dbReference type="SAM" id="MobiDB-lite"/>
    </source>
</evidence>
<dbReference type="AlphaFoldDB" id="A0AA38VPK2"/>
<comment type="similarity">
    <text evidence="1">Belongs to the OPA3 family.</text>
</comment>
<dbReference type="Pfam" id="PF07047">
    <property type="entry name" value="OPA3"/>
    <property type="match status" value="1"/>
</dbReference>
<feature type="compositionally biased region" description="Pro residues" evidence="4">
    <location>
        <begin position="212"/>
        <end position="229"/>
    </location>
</feature>
<evidence type="ECO:0000313" key="6">
    <source>
        <dbReference type="Proteomes" id="UP001174691"/>
    </source>
</evidence>
<dbReference type="EMBL" id="JANBVN010000008">
    <property type="protein sequence ID" value="KAJ9164916.1"/>
    <property type="molecule type" value="Genomic_DNA"/>
</dbReference>
<protein>
    <submittedName>
        <fullName evidence="5">OPA3-like protein</fullName>
    </submittedName>
</protein>
<gene>
    <name evidence="5" type="ORF">NKR19_g921</name>
</gene>
<sequence length="229" mass="26028">MVPLPLFKLAALFVRHISKYGANHIKHQAHVHPRFRAFAANYGQMIHQLNMRLSVALLRNVDAEAKAREAKEKAEAPTVKTEEQIKKEEEIRAKYGTTAKESHPVKEPPKSIWRRKFRSLPEAKAVDLFADVIGDAFILLVATALIMYETIRQTKKPDANLERIKDLDARLEELKKREKELEEAEKNYESRIQTIEEALRAVKDPKTKKPILPTPTPMPTPSPATSPAA</sequence>
<name>A0AA38VPK2_9PEZI</name>
<dbReference type="InterPro" id="IPR010754">
    <property type="entry name" value="OPA3-like"/>
</dbReference>
<evidence type="ECO:0000256" key="2">
    <source>
        <dbReference type="ARBA" id="ARBA00023054"/>
    </source>
</evidence>
<evidence type="ECO:0000313" key="5">
    <source>
        <dbReference type="EMBL" id="KAJ9164916.1"/>
    </source>
</evidence>
<keyword evidence="2 3" id="KW-0175">Coiled coil</keyword>
<dbReference type="GO" id="GO:0005739">
    <property type="term" value="C:mitochondrion"/>
    <property type="evidence" value="ECO:0007669"/>
    <property type="project" value="TreeGrafter"/>
</dbReference>
<reference evidence="5" key="1">
    <citation type="submission" date="2022-07" db="EMBL/GenBank/DDBJ databases">
        <title>Fungi with potential for degradation of polypropylene.</title>
        <authorList>
            <person name="Gostincar C."/>
        </authorList>
    </citation>
    <scope>NUCLEOTIDE SEQUENCE</scope>
    <source>
        <strain evidence="5">EXF-13287</strain>
    </source>
</reference>
<feature type="region of interest" description="Disordered" evidence="4">
    <location>
        <begin position="203"/>
        <end position="229"/>
    </location>
</feature>
<organism evidence="5 6">
    <name type="scientific">Coniochaeta hoffmannii</name>
    <dbReference type="NCBI Taxonomy" id="91930"/>
    <lineage>
        <taxon>Eukaryota</taxon>
        <taxon>Fungi</taxon>
        <taxon>Dikarya</taxon>
        <taxon>Ascomycota</taxon>
        <taxon>Pezizomycotina</taxon>
        <taxon>Sordariomycetes</taxon>
        <taxon>Sordariomycetidae</taxon>
        <taxon>Coniochaetales</taxon>
        <taxon>Coniochaetaceae</taxon>
        <taxon>Coniochaeta</taxon>
    </lineage>
</organism>
<keyword evidence="6" id="KW-1185">Reference proteome</keyword>